<dbReference type="InterPro" id="IPR003313">
    <property type="entry name" value="AraC-bd"/>
</dbReference>
<accession>A0A1W0D2X1</accession>
<dbReference type="SUPFAM" id="SSF46689">
    <property type="entry name" value="Homeodomain-like"/>
    <property type="match status" value="1"/>
</dbReference>
<evidence type="ECO:0000256" key="2">
    <source>
        <dbReference type="ARBA" id="ARBA00023015"/>
    </source>
</evidence>
<dbReference type="Pfam" id="PF02311">
    <property type="entry name" value="AraC_binding"/>
    <property type="match status" value="1"/>
</dbReference>
<evidence type="ECO:0000313" key="6">
    <source>
        <dbReference type="EMBL" id="OQS41298.1"/>
    </source>
</evidence>
<dbReference type="PROSITE" id="PS00041">
    <property type="entry name" value="HTH_ARAC_FAMILY_1"/>
    <property type="match status" value="1"/>
</dbReference>
<evidence type="ECO:0000256" key="1">
    <source>
        <dbReference type="ARBA" id="ARBA00022491"/>
    </source>
</evidence>
<dbReference type="SUPFAM" id="SSF51182">
    <property type="entry name" value="RmlC-like cupins"/>
    <property type="match status" value="1"/>
</dbReference>
<feature type="domain" description="HTH araC/xylS-type" evidence="5">
    <location>
        <begin position="157"/>
        <end position="257"/>
    </location>
</feature>
<keyword evidence="3" id="KW-0238">DNA-binding</keyword>
<dbReference type="SMART" id="SM00342">
    <property type="entry name" value="HTH_ARAC"/>
    <property type="match status" value="1"/>
</dbReference>
<dbReference type="Proteomes" id="UP000192721">
    <property type="component" value="Unassembled WGS sequence"/>
</dbReference>
<sequence>MPRYQPATAPDPDQLAHPIVGMAIDAPAPHDSGLHRHCRAQLMYAVSGVLQIRIGHTRCVLPPTMAAWIPSGLWHQAETGKPFAYRSLYFDPAVYPSLPRRPQIIAVSPLLRELIVRVAEWPLSPLEPEQERLVAVLLDEAGRAPEQALSLPLPQDRRLLRIAEQLLQQPGGEATLEQLAAQAGASSRTVNRLFQQQTGLGFSAWRRQLKIMEASRLLAEGESVSRVATELGYAQDSAFIAMFRRHAGLTPGQLKRLL</sequence>
<dbReference type="InterPro" id="IPR018062">
    <property type="entry name" value="HTH_AraC-typ_CS"/>
</dbReference>
<name>A0A1W0D2X1_9NEIS</name>
<dbReference type="PANTHER" id="PTHR11019">
    <property type="entry name" value="HTH-TYPE TRANSCRIPTIONAL REGULATOR NIMR"/>
    <property type="match status" value="1"/>
</dbReference>
<evidence type="ECO:0000259" key="5">
    <source>
        <dbReference type="PROSITE" id="PS01124"/>
    </source>
</evidence>
<dbReference type="GO" id="GO:0043565">
    <property type="term" value="F:sequence-specific DNA binding"/>
    <property type="evidence" value="ECO:0007669"/>
    <property type="project" value="InterPro"/>
</dbReference>
<dbReference type="EMBL" id="MUKV01000008">
    <property type="protein sequence ID" value="OQS41298.1"/>
    <property type="molecule type" value="Genomic_DNA"/>
</dbReference>
<reference evidence="6 7" key="1">
    <citation type="submission" date="2017-02" db="EMBL/GenBank/DDBJ databases">
        <title>Chromobacterium haemolyticum H5244.</title>
        <authorList>
            <person name="Gulvik C.A."/>
        </authorList>
    </citation>
    <scope>NUCLEOTIDE SEQUENCE [LARGE SCALE GENOMIC DNA]</scope>
    <source>
        <strain evidence="6 7">H5244</strain>
    </source>
</reference>
<proteinExistence type="predicted"/>
<organism evidence="6 7">
    <name type="scientific">Chromobacterium haemolyticum</name>
    <dbReference type="NCBI Taxonomy" id="394935"/>
    <lineage>
        <taxon>Bacteria</taxon>
        <taxon>Pseudomonadati</taxon>
        <taxon>Pseudomonadota</taxon>
        <taxon>Betaproteobacteria</taxon>
        <taxon>Neisseriales</taxon>
        <taxon>Chromobacteriaceae</taxon>
        <taxon>Chromobacterium</taxon>
    </lineage>
</organism>
<dbReference type="RefSeq" id="WP_081555178.1">
    <property type="nucleotide sequence ID" value="NZ_MUKV01000008.1"/>
</dbReference>
<dbReference type="Gene3D" id="2.60.120.10">
    <property type="entry name" value="Jelly Rolls"/>
    <property type="match status" value="1"/>
</dbReference>
<evidence type="ECO:0000313" key="7">
    <source>
        <dbReference type="Proteomes" id="UP000192721"/>
    </source>
</evidence>
<dbReference type="Pfam" id="PF12833">
    <property type="entry name" value="HTH_18"/>
    <property type="match status" value="1"/>
</dbReference>
<dbReference type="GO" id="GO:0003700">
    <property type="term" value="F:DNA-binding transcription factor activity"/>
    <property type="evidence" value="ECO:0007669"/>
    <property type="project" value="InterPro"/>
</dbReference>
<dbReference type="CDD" id="cd06124">
    <property type="entry name" value="cupin_NimR-like_N"/>
    <property type="match status" value="1"/>
</dbReference>
<protein>
    <recommendedName>
        <fullName evidence="5">HTH araC/xylS-type domain-containing protein</fullName>
    </recommendedName>
</protein>
<evidence type="ECO:0000256" key="3">
    <source>
        <dbReference type="ARBA" id="ARBA00023125"/>
    </source>
</evidence>
<dbReference type="Gene3D" id="1.10.10.60">
    <property type="entry name" value="Homeodomain-like"/>
    <property type="match status" value="1"/>
</dbReference>
<dbReference type="InterPro" id="IPR011051">
    <property type="entry name" value="RmlC_Cupin_sf"/>
</dbReference>
<evidence type="ECO:0000256" key="4">
    <source>
        <dbReference type="ARBA" id="ARBA00023163"/>
    </source>
</evidence>
<dbReference type="AlphaFoldDB" id="A0A1W0D2X1"/>
<gene>
    <name evidence="6" type="ORF">B0T45_08375</name>
</gene>
<keyword evidence="4" id="KW-0804">Transcription</keyword>
<dbReference type="FunFam" id="1.10.10.60:FF:000132">
    <property type="entry name" value="AraC family transcriptional regulator"/>
    <property type="match status" value="1"/>
</dbReference>
<dbReference type="InterPro" id="IPR018060">
    <property type="entry name" value="HTH_AraC"/>
</dbReference>
<comment type="caution">
    <text evidence="6">The sequence shown here is derived from an EMBL/GenBank/DDBJ whole genome shotgun (WGS) entry which is preliminary data.</text>
</comment>
<dbReference type="InterPro" id="IPR009057">
    <property type="entry name" value="Homeodomain-like_sf"/>
</dbReference>
<keyword evidence="1" id="KW-0678">Repressor</keyword>
<keyword evidence="2" id="KW-0805">Transcription regulation</keyword>
<dbReference type="PANTHER" id="PTHR11019:SF159">
    <property type="entry name" value="TRANSCRIPTIONAL REGULATOR-RELATED"/>
    <property type="match status" value="1"/>
</dbReference>
<dbReference type="InterPro" id="IPR014710">
    <property type="entry name" value="RmlC-like_jellyroll"/>
</dbReference>
<dbReference type="PROSITE" id="PS01124">
    <property type="entry name" value="HTH_ARAC_FAMILY_2"/>
    <property type="match status" value="1"/>
</dbReference>